<dbReference type="EMBL" id="LUGM01000002">
    <property type="protein sequence ID" value="KYH15308.1"/>
    <property type="molecule type" value="Genomic_DNA"/>
</dbReference>
<feature type="domain" description="Adenosine deaminase" evidence="7">
    <location>
        <begin position="9"/>
        <end position="323"/>
    </location>
</feature>
<evidence type="ECO:0000256" key="2">
    <source>
        <dbReference type="ARBA" id="ARBA00006676"/>
    </source>
</evidence>
<keyword evidence="5" id="KW-0378">Hydrolase</keyword>
<dbReference type="EC" id="3.5.4.4" evidence="3"/>
<dbReference type="PANTHER" id="PTHR11409:SF43">
    <property type="entry name" value="ADENOSINE DEAMINASE"/>
    <property type="match status" value="1"/>
</dbReference>
<dbReference type="Proteomes" id="UP000075418">
    <property type="component" value="Unassembled WGS sequence"/>
</dbReference>
<dbReference type="Pfam" id="PF00962">
    <property type="entry name" value="A_deaminase"/>
    <property type="match status" value="1"/>
</dbReference>
<evidence type="ECO:0000256" key="4">
    <source>
        <dbReference type="ARBA" id="ARBA00022723"/>
    </source>
</evidence>
<accession>A0A151A7F2</accession>
<evidence type="ECO:0000313" key="8">
    <source>
        <dbReference type="EMBL" id="KYH15308.1"/>
    </source>
</evidence>
<dbReference type="GO" id="GO:0046872">
    <property type="term" value="F:metal ion binding"/>
    <property type="evidence" value="ECO:0007669"/>
    <property type="project" value="UniProtKB-KW"/>
</dbReference>
<keyword evidence="4" id="KW-0479">Metal-binding</keyword>
<gene>
    <name evidence="8" type="ORF">A0131_11085</name>
</gene>
<evidence type="ECO:0000256" key="6">
    <source>
        <dbReference type="ARBA" id="ARBA00022833"/>
    </source>
</evidence>
<dbReference type="GO" id="GO:0004000">
    <property type="term" value="F:adenosine deaminase activity"/>
    <property type="evidence" value="ECO:0007669"/>
    <property type="project" value="TreeGrafter"/>
</dbReference>
<dbReference type="InterPro" id="IPR032466">
    <property type="entry name" value="Metal_Hydrolase"/>
</dbReference>
<dbReference type="RefSeq" id="WP_061855450.1">
    <property type="nucleotide sequence ID" value="NZ_LUGM01000002.1"/>
</dbReference>
<comment type="similarity">
    <text evidence="2">Belongs to the metallo-dependent hydrolases superfamily. Adenosine and AMP deaminases family.</text>
</comment>
<dbReference type="InterPro" id="IPR006330">
    <property type="entry name" value="Ado/ade_deaminase"/>
</dbReference>
<keyword evidence="6" id="KW-0862">Zinc</keyword>
<evidence type="ECO:0000256" key="1">
    <source>
        <dbReference type="ARBA" id="ARBA00001947"/>
    </source>
</evidence>
<dbReference type="GO" id="GO:0005829">
    <property type="term" value="C:cytosol"/>
    <property type="evidence" value="ECO:0007669"/>
    <property type="project" value="TreeGrafter"/>
</dbReference>
<evidence type="ECO:0000256" key="3">
    <source>
        <dbReference type="ARBA" id="ARBA00012784"/>
    </source>
</evidence>
<protein>
    <recommendedName>
        <fullName evidence="3">adenosine deaminase</fullName>
        <ecNumber evidence="3">3.5.4.4</ecNumber>
    </recommendedName>
</protein>
<dbReference type="InterPro" id="IPR001365">
    <property type="entry name" value="A_deaminase_dom"/>
</dbReference>
<dbReference type="NCBIfam" id="TIGR01430">
    <property type="entry name" value="aden_deam"/>
    <property type="match status" value="1"/>
</dbReference>
<organism evidence="8 9">
    <name type="scientific">Staphylococcus kloosii</name>
    <dbReference type="NCBI Taxonomy" id="29384"/>
    <lineage>
        <taxon>Bacteria</taxon>
        <taxon>Bacillati</taxon>
        <taxon>Bacillota</taxon>
        <taxon>Bacilli</taxon>
        <taxon>Bacillales</taxon>
        <taxon>Staphylococcaceae</taxon>
        <taxon>Staphylococcus</taxon>
    </lineage>
</organism>
<dbReference type="Gene3D" id="3.20.20.140">
    <property type="entry name" value="Metal-dependent hydrolases"/>
    <property type="match status" value="1"/>
</dbReference>
<dbReference type="GO" id="GO:0046103">
    <property type="term" value="P:inosine biosynthetic process"/>
    <property type="evidence" value="ECO:0007669"/>
    <property type="project" value="TreeGrafter"/>
</dbReference>
<dbReference type="GO" id="GO:0006154">
    <property type="term" value="P:adenosine catabolic process"/>
    <property type="evidence" value="ECO:0007669"/>
    <property type="project" value="TreeGrafter"/>
</dbReference>
<sequence length="325" mass="36306">MEQQLYTIPKIELHCHLDGSVSIALLKQLALEQGISLNEQNLYVDQNCENLEQYLRCFDEIQKVLQTADSLQRSVVDVAAQVVEDNVKYIEIRFAPLFHMEQGLSIDETIQAVVAGAKRAMSQYDIKINILVCAMRQHSNAVNKDLFNHVLQNDNTHIAGIDFAGPEAAFPPEEIEEAAQYGVAKGLNLTLHAGECGCIHNVVESIKLGAKRIGHGVAINNDEQVLAEVKAQQVLLEICPKSNIQTRAIKDVAELNLPYLVSQDIPFLINTDNRTVTQTTLLAEYDLLLKAQQLTMEDVANINKNAVKHTFLSPQEQEVLRQKMK</sequence>
<reference evidence="8 9" key="1">
    <citation type="submission" date="2016-02" db="EMBL/GenBank/DDBJ databases">
        <title>Draft genome sequence of hydrocarbon degrading Staphylococcus saprophyticus Strain CNV2, isolated from crude-oil contaminated soil from Noonmati Oil Refinery, Guwahati, Assam, India.</title>
        <authorList>
            <person name="Mukherjee A."/>
            <person name="Chettri B."/>
            <person name="Langpoklakpam J."/>
            <person name="Singh A.K."/>
            <person name="Chattopadhyay D.J."/>
        </authorList>
    </citation>
    <scope>NUCLEOTIDE SEQUENCE [LARGE SCALE GENOMIC DNA]</scope>
    <source>
        <strain evidence="8 9">CNV2</strain>
    </source>
</reference>
<evidence type="ECO:0000313" key="9">
    <source>
        <dbReference type="Proteomes" id="UP000075418"/>
    </source>
</evidence>
<proteinExistence type="inferred from homology"/>
<comment type="cofactor">
    <cofactor evidence="1">
        <name>Zn(2+)</name>
        <dbReference type="ChEBI" id="CHEBI:29105"/>
    </cofactor>
</comment>
<dbReference type="GO" id="GO:0043103">
    <property type="term" value="P:hypoxanthine salvage"/>
    <property type="evidence" value="ECO:0007669"/>
    <property type="project" value="TreeGrafter"/>
</dbReference>
<evidence type="ECO:0000259" key="7">
    <source>
        <dbReference type="Pfam" id="PF00962"/>
    </source>
</evidence>
<dbReference type="SUPFAM" id="SSF51556">
    <property type="entry name" value="Metallo-dependent hydrolases"/>
    <property type="match status" value="1"/>
</dbReference>
<comment type="caution">
    <text evidence="8">The sequence shown here is derived from an EMBL/GenBank/DDBJ whole genome shotgun (WGS) entry which is preliminary data.</text>
</comment>
<evidence type="ECO:0000256" key="5">
    <source>
        <dbReference type="ARBA" id="ARBA00022801"/>
    </source>
</evidence>
<dbReference type="PANTHER" id="PTHR11409">
    <property type="entry name" value="ADENOSINE DEAMINASE"/>
    <property type="match status" value="1"/>
</dbReference>
<dbReference type="AlphaFoldDB" id="A0A151A7F2"/>
<name>A0A151A7F2_9STAP</name>